<dbReference type="PANTHER" id="PTHR30537">
    <property type="entry name" value="HTH-TYPE TRANSCRIPTIONAL REGULATOR"/>
    <property type="match status" value="1"/>
</dbReference>
<dbReference type="GO" id="GO:0006351">
    <property type="term" value="P:DNA-templated transcription"/>
    <property type="evidence" value="ECO:0007669"/>
    <property type="project" value="TreeGrafter"/>
</dbReference>
<dbReference type="Pfam" id="PF00126">
    <property type="entry name" value="HTH_1"/>
    <property type="match status" value="1"/>
</dbReference>
<dbReference type="GO" id="GO:0003700">
    <property type="term" value="F:DNA-binding transcription factor activity"/>
    <property type="evidence" value="ECO:0007669"/>
    <property type="project" value="InterPro"/>
</dbReference>
<dbReference type="Gene3D" id="3.40.190.10">
    <property type="entry name" value="Periplasmic binding protein-like II"/>
    <property type="match status" value="2"/>
</dbReference>
<accession>A0A446C729</accession>
<dbReference type="InterPro" id="IPR036388">
    <property type="entry name" value="WH-like_DNA-bd_sf"/>
</dbReference>
<evidence type="ECO:0000259" key="5">
    <source>
        <dbReference type="PROSITE" id="PS50931"/>
    </source>
</evidence>
<dbReference type="NCBIfam" id="NF008352">
    <property type="entry name" value="PRK11139.1"/>
    <property type="match status" value="1"/>
</dbReference>
<dbReference type="EMBL" id="UFQC01000002">
    <property type="protein sequence ID" value="SSW63561.1"/>
    <property type="molecule type" value="Genomic_DNA"/>
</dbReference>
<dbReference type="InterPro" id="IPR058163">
    <property type="entry name" value="LysR-type_TF_proteobact-type"/>
</dbReference>
<evidence type="ECO:0000256" key="4">
    <source>
        <dbReference type="ARBA" id="ARBA00023163"/>
    </source>
</evidence>
<dbReference type="PRINTS" id="PR00039">
    <property type="entry name" value="HTHLYSR"/>
</dbReference>
<dbReference type="InterPro" id="IPR005119">
    <property type="entry name" value="LysR_subst-bd"/>
</dbReference>
<proteinExistence type="inferred from homology"/>
<dbReference type="AlphaFoldDB" id="A0A446C729"/>
<evidence type="ECO:0000313" key="7">
    <source>
        <dbReference type="Proteomes" id="UP000289465"/>
    </source>
</evidence>
<dbReference type="PROSITE" id="PS50931">
    <property type="entry name" value="HTH_LYSR"/>
    <property type="match status" value="1"/>
</dbReference>
<keyword evidence="3" id="KW-0238">DNA-binding</keyword>
<dbReference type="PANTHER" id="PTHR30537:SF79">
    <property type="entry name" value="TRANSCRIPTIONAL REGULATOR-RELATED"/>
    <property type="match status" value="1"/>
</dbReference>
<protein>
    <submittedName>
        <fullName evidence="6">Glycine cleavage system transcriptional activator</fullName>
    </submittedName>
</protein>
<comment type="similarity">
    <text evidence="1">Belongs to the LysR transcriptional regulatory family.</text>
</comment>
<dbReference type="SUPFAM" id="SSF46785">
    <property type="entry name" value="Winged helix' DNA-binding domain"/>
    <property type="match status" value="1"/>
</dbReference>
<organism evidence="6 7">
    <name type="scientific">Achromobacter veterisilvae</name>
    <dbReference type="NCBI Taxonomy" id="2069367"/>
    <lineage>
        <taxon>Bacteria</taxon>
        <taxon>Pseudomonadati</taxon>
        <taxon>Pseudomonadota</taxon>
        <taxon>Betaproteobacteria</taxon>
        <taxon>Burkholderiales</taxon>
        <taxon>Alcaligenaceae</taxon>
        <taxon>Achromobacter</taxon>
    </lineage>
</organism>
<keyword evidence="2" id="KW-0805">Transcription regulation</keyword>
<dbReference type="GO" id="GO:0043565">
    <property type="term" value="F:sequence-specific DNA binding"/>
    <property type="evidence" value="ECO:0007669"/>
    <property type="project" value="TreeGrafter"/>
</dbReference>
<keyword evidence="4" id="KW-0804">Transcription</keyword>
<name>A0A446C729_9BURK</name>
<dbReference type="FunFam" id="3.40.190.10:FF:000017">
    <property type="entry name" value="Glycine cleavage system transcriptional activator"/>
    <property type="match status" value="1"/>
</dbReference>
<sequence length="291" mass="31864">MRRLPPLGALRAFEAAARHLSFTRAAGELCVTQAAISHQVRQLEDWLGEPLFTRRGHALTLTRKGASYLAELSQAFDQIAAATGRVRESRDGPLRITVLPSFASRWLLPRLPAFRARHPEVDLRVTSSLDTWSGDDAFDAGIRSGLGRWPGLKADLLARESLSPVCSPALAKGPPLLAEPADLASAPLLHDQPRGAWEQWCRHANVSLNLSQGPAFNDSALVLQAAIDGQGVALGRLTLASDDLRKGRLVRLFDLALPNDYSYWIVYTRAAAQRPDLAAFRGWLLEEARKA</sequence>
<evidence type="ECO:0000256" key="1">
    <source>
        <dbReference type="ARBA" id="ARBA00009437"/>
    </source>
</evidence>
<reference evidence="6 7" key="1">
    <citation type="submission" date="2018-07" db="EMBL/GenBank/DDBJ databases">
        <authorList>
            <person name="Peeters C."/>
        </authorList>
    </citation>
    <scope>NUCLEOTIDE SEQUENCE [LARGE SCALE GENOMIC DNA]</scope>
    <source>
        <strain evidence="6 7">LMG 30378</strain>
    </source>
</reference>
<dbReference type="RefSeq" id="WP_129239280.1">
    <property type="nucleotide sequence ID" value="NZ_UFQC01000002.1"/>
</dbReference>
<dbReference type="InterPro" id="IPR000847">
    <property type="entry name" value="LysR_HTH_N"/>
</dbReference>
<evidence type="ECO:0000256" key="3">
    <source>
        <dbReference type="ARBA" id="ARBA00023125"/>
    </source>
</evidence>
<dbReference type="CDD" id="cd08432">
    <property type="entry name" value="PBP2_GcdR_TrpI_HvrB_AmpR_like"/>
    <property type="match status" value="1"/>
</dbReference>
<dbReference type="SUPFAM" id="SSF53850">
    <property type="entry name" value="Periplasmic binding protein-like II"/>
    <property type="match status" value="1"/>
</dbReference>
<dbReference type="FunFam" id="1.10.10.10:FF:000038">
    <property type="entry name" value="Glycine cleavage system transcriptional activator"/>
    <property type="match status" value="1"/>
</dbReference>
<dbReference type="InterPro" id="IPR036390">
    <property type="entry name" value="WH_DNA-bd_sf"/>
</dbReference>
<evidence type="ECO:0000313" key="6">
    <source>
        <dbReference type="EMBL" id="SSW63561.1"/>
    </source>
</evidence>
<dbReference type="Pfam" id="PF03466">
    <property type="entry name" value="LysR_substrate"/>
    <property type="match status" value="1"/>
</dbReference>
<feature type="domain" description="HTH lysR-type" evidence="5">
    <location>
        <begin position="5"/>
        <end position="62"/>
    </location>
</feature>
<gene>
    <name evidence="6" type="primary">gcvA_1</name>
    <name evidence="6" type="ORF">AVE30378_00594</name>
</gene>
<dbReference type="Gene3D" id="1.10.10.10">
    <property type="entry name" value="Winged helix-like DNA-binding domain superfamily/Winged helix DNA-binding domain"/>
    <property type="match status" value="1"/>
</dbReference>
<evidence type="ECO:0000256" key="2">
    <source>
        <dbReference type="ARBA" id="ARBA00023015"/>
    </source>
</evidence>
<dbReference type="OrthoDB" id="8591238at2"/>
<dbReference type="Proteomes" id="UP000289465">
    <property type="component" value="Unassembled WGS sequence"/>
</dbReference>